<keyword evidence="1" id="KW-0472">Membrane</keyword>
<evidence type="ECO:0000313" key="3">
    <source>
        <dbReference type="Proteomes" id="UP000886657"/>
    </source>
</evidence>
<accession>A0A9D7SHX4</accession>
<keyword evidence="1" id="KW-1133">Transmembrane helix</keyword>
<feature type="transmembrane region" description="Helical" evidence="1">
    <location>
        <begin position="91"/>
        <end position="108"/>
    </location>
</feature>
<organism evidence="2 3">
    <name type="scientific">Candidatus Geothrix skivensis</name>
    <dbReference type="NCBI Taxonomy" id="2954439"/>
    <lineage>
        <taxon>Bacteria</taxon>
        <taxon>Pseudomonadati</taxon>
        <taxon>Acidobacteriota</taxon>
        <taxon>Holophagae</taxon>
        <taxon>Holophagales</taxon>
        <taxon>Holophagaceae</taxon>
        <taxon>Geothrix</taxon>
    </lineage>
</organism>
<dbReference type="Proteomes" id="UP000886657">
    <property type="component" value="Unassembled WGS sequence"/>
</dbReference>
<dbReference type="EMBL" id="JADKIO010000008">
    <property type="protein sequence ID" value="MBK9796859.1"/>
    <property type="molecule type" value="Genomic_DNA"/>
</dbReference>
<reference evidence="2" key="1">
    <citation type="submission" date="2020-10" db="EMBL/GenBank/DDBJ databases">
        <title>Connecting structure to function with the recovery of over 1000 high-quality activated sludge metagenome-assembled genomes encoding full-length rRNA genes using long-read sequencing.</title>
        <authorList>
            <person name="Singleton C.M."/>
            <person name="Petriglieri F."/>
            <person name="Kristensen J.M."/>
            <person name="Kirkegaard R.H."/>
            <person name="Michaelsen T.Y."/>
            <person name="Andersen M.H."/>
            <person name="Karst S.M."/>
            <person name="Dueholm M.S."/>
            <person name="Nielsen P.H."/>
            <person name="Albertsen M."/>
        </authorList>
    </citation>
    <scope>NUCLEOTIDE SEQUENCE</scope>
    <source>
        <strain evidence="2">Skiv_18-Q3-R9-52_MAXAC.067</strain>
    </source>
</reference>
<protein>
    <submittedName>
        <fullName evidence="2">Uncharacterized protein</fullName>
    </submittedName>
</protein>
<keyword evidence="1" id="KW-0812">Transmembrane</keyword>
<comment type="caution">
    <text evidence="2">The sequence shown here is derived from an EMBL/GenBank/DDBJ whole genome shotgun (WGS) entry which is preliminary data.</text>
</comment>
<gene>
    <name evidence="2" type="ORF">IPP58_10250</name>
</gene>
<proteinExistence type="predicted"/>
<feature type="transmembrane region" description="Helical" evidence="1">
    <location>
        <begin position="159"/>
        <end position="178"/>
    </location>
</feature>
<evidence type="ECO:0000256" key="1">
    <source>
        <dbReference type="SAM" id="Phobius"/>
    </source>
</evidence>
<name>A0A9D7SHX4_9BACT</name>
<sequence>MAEPFLSRIAGLGDAELLQYLRAFQEYRTEAVEAALAELDRRGLSFPEGERARIRSGLATRDAAARDRLDRSFVAGLGPSPAARLRRIRQLTAGLLAAGLGTALAIYLRTAPRGPNPLGYEPEDTKQYLRDLELYGGKLNVLATEFTKGWYGLWEGRNLAFTLGWLTLLVAAAFWFTATRRARHLARVEAERER</sequence>
<dbReference type="AlphaFoldDB" id="A0A9D7SHX4"/>
<evidence type="ECO:0000313" key="2">
    <source>
        <dbReference type="EMBL" id="MBK9796859.1"/>
    </source>
</evidence>